<dbReference type="PROSITE" id="PS50808">
    <property type="entry name" value="ZF_BED"/>
    <property type="match status" value="1"/>
</dbReference>
<proteinExistence type="predicted"/>
<evidence type="ECO:0000256" key="5">
    <source>
        <dbReference type="ARBA" id="ARBA00023242"/>
    </source>
</evidence>
<evidence type="ECO:0000259" key="8">
    <source>
        <dbReference type="PROSITE" id="PS50157"/>
    </source>
</evidence>
<dbReference type="GO" id="GO:0003677">
    <property type="term" value="F:DNA binding"/>
    <property type="evidence" value="ECO:0007669"/>
    <property type="project" value="InterPro"/>
</dbReference>
<feature type="region of interest" description="Disordered" evidence="7">
    <location>
        <begin position="251"/>
        <end position="304"/>
    </location>
</feature>
<organism evidence="10 11">
    <name type="scientific">Vitrella brassicaformis (strain CCMP3155)</name>
    <dbReference type="NCBI Taxonomy" id="1169540"/>
    <lineage>
        <taxon>Eukaryota</taxon>
        <taxon>Sar</taxon>
        <taxon>Alveolata</taxon>
        <taxon>Colpodellida</taxon>
        <taxon>Vitrellaceae</taxon>
        <taxon>Vitrella</taxon>
    </lineage>
</organism>
<gene>
    <name evidence="10" type="ORF">Vbra_14731</name>
</gene>
<keyword evidence="11" id="KW-1185">Reference proteome</keyword>
<comment type="subcellular location">
    <subcellularLocation>
        <location evidence="1">Nucleus</location>
    </subcellularLocation>
</comment>
<dbReference type="OMA" id="MPPHMAF"/>
<dbReference type="OrthoDB" id="1306014at2759"/>
<feature type="compositionally biased region" description="Gly residues" evidence="7">
    <location>
        <begin position="144"/>
        <end position="158"/>
    </location>
</feature>
<dbReference type="AlphaFoldDB" id="A0A0G4F906"/>
<dbReference type="GO" id="GO:0005634">
    <property type="term" value="C:nucleus"/>
    <property type="evidence" value="ECO:0007669"/>
    <property type="project" value="UniProtKB-SubCell"/>
</dbReference>
<evidence type="ECO:0000313" key="11">
    <source>
        <dbReference type="Proteomes" id="UP000041254"/>
    </source>
</evidence>
<feature type="compositionally biased region" description="Low complexity" evidence="7">
    <location>
        <begin position="258"/>
        <end position="277"/>
    </location>
</feature>
<evidence type="ECO:0000256" key="2">
    <source>
        <dbReference type="ARBA" id="ARBA00022723"/>
    </source>
</evidence>
<keyword evidence="5" id="KW-0539">Nucleus</keyword>
<dbReference type="GO" id="GO:0008270">
    <property type="term" value="F:zinc ion binding"/>
    <property type="evidence" value="ECO:0007669"/>
    <property type="project" value="UniProtKB-KW"/>
</dbReference>
<keyword evidence="3 6" id="KW-0863">Zinc-finger</keyword>
<feature type="domain" description="C2H2-type" evidence="8">
    <location>
        <begin position="82"/>
        <end position="105"/>
    </location>
</feature>
<evidence type="ECO:0000313" key="10">
    <source>
        <dbReference type="EMBL" id="CEM08815.1"/>
    </source>
</evidence>
<dbReference type="PROSITE" id="PS00028">
    <property type="entry name" value="ZINC_FINGER_C2H2_1"/>
    <property type="match status" value="1"/>
</dbReference>
<dbReference type="STRING" id="1169540.A0A0G4F906"/>
<feature type="region of interest" description="Disordered" evidence="7">
    <location>
        <begin position="138"/>
        <end position="160"/>
    </location>
</feature>
<evidence type="ECO:0000256" key="7">
    <source>
        <dbReference type="SAM" id="MobiDB-lite"/>
    </source>
</evidence>
<feature type="domain" description="BED-type" evidence="9">
    <location>
        <begin position="53"/>
        <end position="112"/>
    </location>
</feature>
<dbReference type="PROSITE" id="PS50157">
    <property type="entry name" value="ZINC_FINGER_C2H2_2"/>
    <property type="match status" value="1"/>
</dbReference>
<dbReference type="Gene3D" id="3.30.160.60">
    <property type="entry name" value="Classic Zinc Finger"/>
    <property type="match status" value="1"/>
</dbReference>
<evidence type="ECO:0008006" key="12">
    <source>
        <dbReference type="Google" id="ProtNLM"/>
    </source>
</evidence>
<dbReference type="EMBL" id="CDMY01000387">
    <property type="protein sequence ID" value="CEM08815.1"/>
    <property type="molecule type" value="Genomic_DNA"/>
</dbReference>
<dbReference type="Proteomes" id="UP000041254">
    <property type="component" value="Unassembled WGS sequence"/>
</dbReference>
<reference evidence="10 11" key="1">
    <citation type="submission" date="2014-11" db="EMBL/GenBank/DDBJ databases">
        <authorList>
            <person name="Zhu J."/>
            <person name="Qi W."/>
            <person name="Song R."/>
        </authorList>
    </citation>
    <scope>NUCLEOTIDE SEQUENCE [LARGE SCALE GENOMIC DNA]</scope>
</reference>
<accession>A0A0G4F906</accession>
<evidence type="ECO:0000256" key="3">
    <source>
        <dbReference type="ARBA" id="ARBA00022771"/>
    </source>
</evidence>
<name>A0A0G4F906_VITBC</name>
<dbReference type="InParanoid" id="A0A0G4F906"/>
<dbReference type="PANTHER" id="PTHR23215:SF0">
    <property type="entry name" value="BUB3-INTERACTING AND GLEBS MOTIF-CONTAINING PROTEIN ZNF207"/>
    <property type="match status" value="1"/>
</dbReference>
<dbReference type="VEuPathDB" id="CryptoDB:Vbra_14731"/>
<evidence type="ECO:0000256" key="4">
    <source>
        <dbReference type="ARBA" id="ARBA00022833"/>
    </source>
</evidence>
<dbReference type="PANTHER" id="PTHR23215">
    <property type="entry name" value="ZINC FINGER PROTEIN 207"/>
    <property type="match status" value="1"/>
</dbReference>
<sequence length="318" mass="33222">MSYCTARVCGSPRFSSASPCPRSSLPLSSQLQLELQLPPRREGRGTGRKKRKADVVKPFCYYCDREFDDEKVLVQHQKAKHFKCHQCHRKLDTATGLVVHMLQVHKETITKVPNALDGRDNPDVIVHGMEGVPAEFLHDRGDKGGAPGGGGAGGGGAQPNGMPVVPPMMPAAVPTPAMPSAFPFGGAYPAMMGGFMRPTMPTMPMIGAMGMVPRLPTPAAGMVPPAMGAAPGLVPPAAAMRPGMGMPGGLGMPPGLTPPGMTAPAQTNGEAAVASAEGGEGRGPRWVYQDEEISPEEKRAQLPQYKYAEAKAAAAAGP</sequence>
<protein>
    <recommendedName>
        <fullName evidence="12">BED-type domain-containing protein</fullName>
    </recommendedName>
</protein>
<evidence type="ECO:0000259" key="9">
    <source>
        <dbReference type="PROSITE" id="PS50808"/>
    </source>
</evidence>
<keyword evidence="2" id="KW-0479">Metal-binding</keyword>
<evidence type="ECO:0000256" key="6">
    <source>
        <dbReference type="PROSITE-ProRule" id="PRU00042"/>
    </source>
</evidence>
<dbReference type="InterPro" id="IPR003656">
    <property type="entry name" value="Znf_BED"/>
</dbReference>
<dbReference type="CDD" id="cd20908">
    <property type="entry name" value="SUF4-like"/>
    <property type="match status" value="1"/>
</dbReference>
<dbReference type="SMART" id="SM00355">
    <property type="entry name" value="ZnF_C2H2"/>
    <property type="match status" value="2"/>
</dbReference>
<keyword evidence="4" id="KW-0862">Zinc</keyword>
<evidence type="ECO:0000256" key="1">
    <source>
        <dbReference type="ARBA" id="ARBA00004123"/>
    </source>
</evidence>
<dbReference type="InterPro" id="IPR013087">
    <property type="entry name" value="Znf_C2H2_type"/>
</dbReference>